<dbReference type="Proteomes" id="UP001597299">
    <property type="component" value="Unassembled WGS sequence"/>
</dbReference>
<organism evidence="1 2">
    <name type="scientific">Ancylobacter oerskovii</name>
    <dbReference type="NCBI Taxonomy" id="459519"/>
    <lineage>
        <taxon>Bacteria</taxon>
        <taxon>Pseudomonadati</taxon>
        <taxon>Pseudomonadota</taxon>
        <taxon>Alphaproteobacteria</taxon>
        <taxon>Hyphomicrobiales</taxon>
        <taxon>Xanthobacteraceae</taxon>
        <taxon>Ancylobacter</taxon>
    </lineage>
</organism>
<dbReference type="Pfam" id="PF05354">
    <property type="entry name" value="Phage_attach"/>
    <property type="match status" value="1"/>
</dbReference>
<accession>A0ABW4Z2Q7</accession>
<comment type="caution">
    <text evidence="1">The sequence shown here is derived from an EMBL/GenBank/DDBJ whole genome shotgun (WGS) entry which is preliminary data.</text>
</comment>
<sequence length="112" mass="12222">MIDFSGVVLRTCMGVFARPVQVRPKNGTDYTARGIFDNKAVEVLDESGTSHVTTSPQLGIRLSEWPRQPIKGDQIAISGPEILDWFGVSDVKSDGQGGATVFLHRLTGFEDE</sequence>
<reference evidence="2" key="1">
    <citation type="journal article" date="2019" name="Int. J. Syst. Evol. Microbiol.">
        <title>The Global Catalogue of Microorganisms (GCM) 10K type strain sequencing project: providing services to taxonomists for standard genome sequencing and annotation.</title>
        <authorList>
            <consortium name="The Broad Institute Genomics Platform"/>
            <consortium name="The Broad Institute Genome Sequencing Center for Infectious Disease"/>
            <person name="Wu L."/>
            <person name="Ma J."/>
        </authorList>
    </citation>
    <scope>NUCLEOTIDE SEQUENCE [LARGE SCALE GENOMIC DNA]</scope>
    <source>
        <strain evidence="2">CCM 7435</strain>
    </source>
</reference>
<gene>
    <name evidence="1" type="ORF">ACFSNC_21020</name>
</gene>
<dbReference type="Gene3D" id="2.40.10.180">
    <property type="entry name" value="Phage tail proteins"/>
    <property type="match status" value="1"/>
</dbReference>
<name>A0ABW4Z2Q7_9HYPH</name>
<evidence type="ECO:0000313" key="2">
    <source>
        <dbReference type="Proteomes" id="UP001597299"/>
    </source>
</evidence>
<dbReference type="RefSeq" id="WP_213356142.1">
    <property type="nucleotide sequence ID" value="NZ_JAHBGB010000044.1"/>
</dbReference>
<protein>
    <recommendedName>
        <fullName evidence="3">Head-to-tail stopper</fullName>
    </recommendedName>
</protein>
<dbReference type="EMBL" id="JBHUHD010000001">
    <property type="protein sequence ID" value="MFD2142897.1"/>
    <property type="molecule type" value="Genomic_DNA"/>
</dbReference>
<evidence type="ECO:0000313" key="1">
    <source>
        <dbReference type="EMBL" id="MFD2142897.1"/>
    </source>
</evidence>
<dbReference type="InterPro" id="IPR008018">
    <property type="entry name" value="Phage_tail_attach_FII"/>
</dbReference>
<evidence type="ECO:0008006" key="3">
    <source>
        <dbReference type="Google" id="ProtNLM"/>
    </source>
</evidence>
<proteinExistence type="predicted"/>
<dbReference type="InterPro" id="IPR053734">
    <property type="entry name" value="Phage_Head-Tail_Connect_sf"/>
</dbReference>
<keyword evidence="2" id="KW-1185">Reference proteome</keyword>